<dbReference type="GO" id="GO:0004674">
    <property type="term" value="F:protein serine/threonine kinase activity"/>
    <property type="evidence" value="ECO:0007669"/>
    <property type="project" value="UniProtKB-KW"/>
</dbReference>
<evidence type="ECO:0000313" key="5">
    <source>
        <dbReference type="Proteomes" id="UP000579153"/>
    </source>
</evidence>
<dbReference type="RefSeq" id="WP_185075968.1">
    <property type="nucleotide sequence ID" value="NZ_JACHMB010000001.1"/>
</dbReference>
<dbReference type="EC" id="2.7.11.1" evidence="4"/>
<dbReference type="SUPFAM" id="SSF48452">
    <property type="entry name" value="TPR-like"/>
    <property type="match status" value="2"/>
</dbReference>
<feature type="domain" description="ORC1/DEAH AAA+ ATPase" evidence="2">
    <location>
        <begin position="26"/>
        <end position="133"/>
    </location>
</feature>
<dbReference type="GO" id="GO:0016887">
    <property type="term" value="F:ATP hydrolysis activity"/>
    <property type="evidence" value="ECO:0007669"/>
    <property type="project" value="InterPro"/>
</dbReference>
<dbReference type="InterPro" id="IPR011990">
    <property type="entry name" value="TPR-like_helical_dom_sf"/>
</dbReference>
<reference evidence="4 5" key="1">
    <citation type="submission" date="2020-08" db="EMBL/GenBank/DDBJ databases">
        <title>Sequencing the genomes of 1000 actinobacteria strains.</title>
        <authorList>
            <person name="Klenk H.-P."/>
        </authorList>
    </citation>
    <scope>NUCLEOTIDE SEQUENCE [LARGE SCALE GENOMIC DNA]</scope>
    <source>
        <strain evidence="4 5">DSM 45507</strain>
    </source>
</reference>
<dbReference type="InterPro" id="IPR027417">
    <property type="entry name" value="P-loop_NTPase"/>
</dbReference>
<feature type="domain" description="Winged helix-turn-helix" evidence="3">
    <location>
        <begin position="290"/>
        <end position="360"/>
    </location>
</feature>
<dbReference type="InterPro" id="IPR049945">
    <property type="entry name" value="AAA_22"/>
</dbReference>
<evidence type="ECO:0000313" key="4">
    <source>
        <dbReference type="EMBL" id="MBB5782944.1"/>
    </source>
</evidence>
<dbReference type="Pfam" id="PF13401">
    <property type="entry name" value="AAA_22"/>
    <property type="match status" value="1"/>
</dbReference>
<accession>A0A7W9GFM2</accession>
<keyword evidence="5" id="KW-1185">Reference proteome</keyword>
<keyword evidence="4" id="KW-0808">Transferase</keyword>
<comment type="caution">
    <text evidence="4">The sequence shown here is derived from an EMBL/GenBank/DDBJ whole genome shotgun (WGS) entry which is preliminary data.</text>
</comment>
<dbReference type="PANTHER" id="PTHR47691:SF3">
    <property type="entry name" value="HTH-TYPE TRANSCRIPTIONAL REGULATOR RV0890C-RELATED"/>
    <property type="match status" value="1"/>
</dbReference>
<evidence type="ECO:0000259" key="2">
    <source>
        <dbReference type="Pfam" id="PF13401"/>
    </source>
</evidence>
<feature type="region of interest" description="Disordered" evidence="1">
    <location>
        <begin position="160"/>
        <end position="191"/>
    </location>
</feature>
<dbReference type="Gene3D" id="1.25.40.10">
    <property type="entry name" value="Tetratricopeptide repeat domain"/>
    <property type="match status" value="1"/>
</dbReference>
<organism evidence="4 5">
    <name type="scientific">Nonomuraea jabiensis</name>
    <dbReference type="NCBI Taxonomy" id="882448"/>
    <lineage>
        <taxon>Bacteria</taxon>
        <taxon>Bacillati</taxon>
        <taxon>Actinomycetota</taxon>
        <taxon>Actinomycetes</taxon>
        <taxon>Streptosporangiales</taxon>
        <taxon>Streptosporangiaceae</taxon>
        <taxon>Nonomuraea</taxon>
    </lineage>
</organism>
<evidence type="ECO:0000259" key="3">
    <source>
        <dbReference type="Pfam" id="PF25872"/>
    </source>
</evidence>
<dbReference type="EMBL" id="JACHMB010000001">
    <property type="protein sequence ID" value="MBB5782944.1"/>
    <property type="molecule type" value="Genomic_DNA"/>
</dbReference>
<protein>
    <submittedName>
        <fullName evidence="4">Non-specific serine/threonine protein kinase</fullName>
        <ecNumber evidence="4">2.7.11.1</ecNumber>
    </submittedName>
</protein>
<proteinExistence type="predicted"/>
<evidence type="ECO:0000256" key="1">
    <source>
        <dbReference type="SAM" id="MobiDB-lite"/>
    </source>
</evidence>
<name>A0A7W9GFM2_9ACTN</name>
<dbReference type="PRINTS" id="PR00364">
    <property type="entry name" value="DISEASERSIST"/>
</dbReference>
<keyword evidence="4" id="KW-0723">Serine/threonine-protein kinase</keyword>
<dbReference type="PANTHER" id="PTHR47691">
    <property type="entry name" value="REGULATOR-RELATED"/>
    <property type="match status" value="1"/>
</dbReference>
<gene>
    <name evidence="4" type="ORF">HD596_009700</name>
</gene>
<dbReference type="Gene3D" id="3.40.50.300">
    <property type="entry name" value="P-loop containing nucleotide triphosphate hydrolases"/>
    <property type="match status" value="1"/>
</dbReference>
<sequence>MTFLLDKSTFIGRRWELSAARKALSRTRLLTLTGPGGVGKTRLALRLAENLRNKYRDGVEVIELATLETGELLEPAVAEALGLRGVHPDPMGLLVEHLSHRRTLLVLDNCEHLDTRCAHFVERLLHATPRLQVLVTSRHSLGVNGEQVLPVPPLSVPEPVPEPVPGLGEVQAGPALPEEARAGPRTPSRTVREAARHDSVRLFVERAAHVVPGFSLNAGNFACVVRLVRRLEGIPLAIELAAARLRTLSLEELAYELDRRFDVLATGGTMALPRHQTLRATIEWSFRLCSPEERRLWARLSMFAGGVDLDTAETVCSREGIDQADVLDLLAGLVDKSVLCRGGLGFRMLESLRAYGCEQLTPAERQWLRRRFVGHYRELTETHRTDQLVHDQLDRYLALRKELPNIRVALQACLDEPALAPLGLGTASAMWCFWVLAGALTEGRYWLERGLELVPEPGRARATALWADSMLALRQGDLDAALPLLEDCRAIAGRSGNEDLVPYAVRTAGVAACTAGDTGRGLALLRESLALHRSLNDMDGLMFNLYFAAAYGSTEDPRLAAEFGEELLALSESHHALVSRAYAQFALGVARWNLGDYEQAEALLTSAAQFTGEIDDRWCLTQCLEVLAWIAGARDEHERAAELLGAAHALWQAAGASPERLCYHAAWHERCTRQARHALGKPAFTSAFRHGAKLGVDQAVTYAIRPPETQPELRHLS</sequence>
<dbReference type="Pfam" id="PF25872">
    <property type="entry name" value="HTH_77"/>
    <property type="match status" value="1"/>
</dbReference>
<dbReference type="AlphaFoldDB" id="A0A7W9GFM2"/>
<dbReference type="Proteomes" id="UP000579153">
    <property type="component" value="Unassembled WGS sequence"/>
</dbReference>
<keyword evidence="4" id="KW-0418">Kinase</keyword>
<dbReference type="InterPro" id="IPR058852">
    <property type="entry name" value="HTH_77"/>
</dbReference>
<dbReference type="SUPFAM" id="SSF52540">
    <property type="entry name" value="P-loop containing nucleoside triphosphate hydrolases"/>
    <property type="match status" value="1"/>
</dbReference>